<dbReference type="EMBL" id="JABBNT010000002">
    <property type="protein sequence ID" value="NMM44033.1"/>
    <property type="molecule type" value="Genomic_DNA"/>
</dbReference>
<dbReference type="PANTHER" id="PTHR46382">
    <property type="entry name" value="PHOSPHATIDATE CYTIDYLYLTRANSFERASE"/>
    <property type="match status" value="1"/>
</dbReference>
<dbReference type="PROSITE" id="PS01315">
    <property type="entry name" value="CDS"/>
    <property type="match status" value="1"/>
</dbReference>
<accession>A0A7Y0HEY5</accession>
<evidence type="ECO:0000256" key="13">
    <source>
        <dbReference type="ARBA" id="ARBA00022989"/>
    </source>
</evidence>
<comment type="similarity">
    <text evidence="5 18">Belongs to the CDS family.</text>
</comment>
<evidence type="ECO:0000256" key="12">
    <source>
        <dbReference type="ARBA" id="ARBA00022695"/>
    </source>
</evidence>
<evidence type="ECO:0000256" key="14">
    <source>
        <dbReference type="ARBA" id="ARBA00023098"/>
    </source>
</evidence>
<dbReference type="PANTHER" id="PTHR46382:SF1">
    <property type="entry name" value="PHOSPHATIDATE CYTIDYLYLTRANSFERASE"/>
    <property type="match status" value="1"/>
</dbReference>
<keyword evidence="21" id="KW-1185">Reference proteome</keyword>
<evidence type="ECO:0000256" key="9">
    <source>
        <dbReference type="ARBA" id="ARBA00022516"/>
    </source>
</evidence>
<keyword evidence="12 18" id="KW-0548">Nucleotidyltransferase</keyword>
<keyword evidence="14" id="KW-0443">Lipid metabolism</keyword>
<evidence type="ECO:0000313" key="21">
    <source>
        <dbReference type="Proteomes" id="UP000539372"/>
    </source>
</evidence>
<evidence type="ECO:0000256" key="19">
    <source>
        <dbReference type="SAM" id="Phobius"/>
    </source>
</evidence>
<dbReference type="GO" id="GO:0005886">
    <property type="term" value="C:plasma membrane"/>
    <property type="evidence" value="ECO:0007669"/>
    <property type="project" value="UniProtKB-SubCell"/>
</dbReference>
<reference evidence="20 21" key="1">
    <citation type="submission" date="2020-04" db="EMBL/GenBank/DDBJ databases">
        <title>Rhodospirillaceae bacterium KN72 isolated from deep sea.</title>
        <authorList>
            <person name="Zhang D.-C."/>
        </authorList>
    </citation>
    <scope>NUCLEOTIDE SEQUENCE [LARGE SCALE GENOMIC DNA]</scope>
    <source>
        <strain evidence="20 21">KN72</strain>
    </source>
</reference>
<dbReference type="UniPathway" id="UPA00557">
    <property type="reaction ID" value="UER00614"/>
</dbReference>
<evidence type="ECO:0000256" key="7">
    <source>
        <dbReference type="ARBA" id="ARBA00019373"/>
    </source>
</evidence>
<feature type="transmembrane region" description="Helical" evidence="19">
    <location>
        <begin position="191"/>
        <end position="212"/>
    </location>
</feature>
<evidence type="ECO:0000256" key="5">
    <source>
        <dbReference type="ARBA" id="ARBA00010185"/>
    </source>
</evidence>
<sequence length="290" mass="30005">MTGGASKTSQQTLPTDLKVRAVSGAVMILIAAVELYIGGSFFTAFVALLAGGMVWEALNLTKAVGIWRRAIAIATSVLSLLILMPALPDFGGVGGGGPVWLSLLLIGACLLIAWSAASAKKAFPWGIVATASVCGGCLVIVLSELRSDLYHVPPLILLVPAVIGTDIGAYFTGRRLGGPKLAPRISPNKTWSGAIGGVVSAVILGALTAWLLRNELDAPGLLPLLPVLAGLSICAQIGDLVESWLKRRAGKKDSSHLIPGHGGLLDRFDGFLGASLMGLGPWLLLQEFGV</sequence>
<keyword evidence="17" id="KW-1208">Phospholipid metabolism</keyword>
<evidence type="ECO:0000313" key="20">
    <source>
        <dbReference type="EMBL" id="NMM44033.1"/>
    </source>
</evidence>
<comment type="subcellular location">
    <subcellularLocation>
        <location evidence="2">Cell membrane</location>
        <topology evidence="2">Multi-pass membrane protein</topology>
    </subcellularLocation>
</comment>
<evidence type="ECO:0000256" key="1">
    <source>
        <dbReference type="ARBA" id="ARBA00001698"/>
    </source>
</evidence>
<feature type="transmembrane region" description="Helical" evidence="19">
    <location>
        <begin position="99"/>
        <end position="116"/>
    </location>
</feature>
<evidence type="ECO:0000256" key="10">
    <source>
        <dbReference type="ARBA" id="ARBA00022679"/>
    </source>
</evidence>
<comment type="caution">
    <text evidence="20">The sequence shown here is derived from an EMBL/GenBank/DDBJ whole genome shotgun (WGS) entry which is preliminary data.</text>
</comment>
<evidence type="ECO:0000256" key="16">
    <source>
        <dbReference type="ARBA" id="ARBA00023209"/>
    </source>
</evidence>
<keyword evidence="10 18" id="KW-0808">Transferase</keyword>
<keyword evidence="15 19" id="KW-0472">Membrane</keyword>
<dbReference type="RefSeq" id="WP_169624345.1">
    <property type="nucleotide sequence ID" value="NZ_JABBNT010000002.1"/>
</dbReference>
<dbReference type="InterPro" id="IPR000374">
    <property type="entry name" value="PC_trans"/>
</dbReference>
<evidence type="ECO:0000256" key="17">
    <source>
        <dbReference type="ARBA" id="ARBA00023264"/>
    </source>
</evidence>
<dbReference type="AlphaFoldDB" id="A0A7Y0HEY5"/>
<keyword evidence="11 18" id="KW-0812">Transmembrane</keyword>
<evidence type="ECO:0000256" key="11">
    <source>
        <dbReference type="ARBA" id="ARBA00022692"/>
    </source>
</evidence>
<evidence type="ECO:0000256" key="4">
    <source>
        <dbReference type="ARBA" id="ARBA00005189"/>
    </source>
</evidence>
<evidence type="ECO:0000256" key="18">
    <source>
        <dbReference type="RuleBase" id="RU003938"/>
    </source>
</evidence>
<dbReference type="GO" id="GO:0016024">
    <property type="term" value="P:CDP-diacylglycerol biosynthetic process"/>
    <property type="evidence" value="ECO:0007669"/>
    <property type="project" value="UniProtKB-UniPathway"/>
</dbReference>
<feature type="transmembrane region" description="Helical" evidence="19">
    <location>
        <begin position="224"/>
        <end position="245"/>
    </location>
</feature>
<comment type="catalytic activity">
    <reaction evidence="1 18">
        <text>a 1,2-diacyl-sn-glycero-3-phosphate + CTP + H(+) = a CDP-1,2-diacyl-sn-glycerol + diphosphate</text>
        <dbReference type="Rhea" id="RHEA:16229"/>
        <dbReference type="ChEBI" id="CHEBI:15378"/>
        <dbReference type="ChEBI" id="CHEBI:33019"/>
        <dbReference type="ChEBI" id="CHEBI:37563"/>
        <dbReference type="ChEBI" id="CHEBI:58332"/>
        <dbReference type="ChEBI" id="CHEBI:58608"/>
        <dbReference type="EC" id="2.7.7.41"/>
    </reaction>
</comment>
<name>A0A7Y0HEY5_9PROT</name>
<dbReference type="Pfam" id="PF01148">
    <property type="entry name" value="CTP_transf_1"/>
    <property type="match status" value="1"/>
</dbReference>
<feature type="transmembrane region" description="Helical" evidence="19">
    <location>
        <begin position="25"/>
        <end position="54"/>
    </location>
</feature>
<evidence type="ECO:0000256" key="6">
    <source>
        <dbReference type="ARBA" id="ARBA00012487"/>
    </source>
</evidence>
<dbReference type="EC" id="2.7.7.41" evidence="6 18"/>
<evidence type="ECO:0000256" key="15">
    <source>
        <dbReference type="ARBA" id="ARBA00023136"/>
    </source>
</evidence>
<dbReference type="Proteomes" id="UP000539372">
    <property type="component" value="Unassembled WGS sequence"/>
</dbReference>
<protein>
    <recommendedName>
        <fullName evidence="7 18">Phosphatidate cytidylyltransferase</fullName>
        <ecNumber evidence="6 18">2.7.7.41</ecNumber>
    </recommendedName>
</protein>
<gene>
    <name evidence="20" type="ORF">HH303_06065</name>
</gene>
<evidence type="ECO:0000256" key="3">
    <source>
        <dbReference type="ARBA" id="ARBA00005119"/>
    </source>
</evidence>
<keyword evidence="13 19" id="KW-1133">Transmembrane helix</keyword>
<proteinExistence type="inferred from homology"/>
<comment type="pathway">
    <text evidence="4">Lipid metabolism.</text>
</comment>
<feature type="transmembrane region" description="Helical" evidence="19">
    <location>
        <begin position="123"/>
        <end position="143"/>
    </location>
</feature>
<evidence type="ECO:0000256" key="8">
    <source>
        <dbReference type="ARBA" id="ARBA00022475"/>
    </source>
</evidence>
<dbReference type="GO" id="GO:0004605">
    <property type="term" value="F:phosphatidate cytidylyltransferase activity"/>
    <property type="evidence" value="ECO:0007669"/>
    <property type="project" value="UniProtKB-EC"/>
</dbReference>
<comment type="pathway">
    <text evidence="3 18">Phospholipid metabolism; CDP-diacylglycerol biosynthesis; CDP-diacylglycerol from sn-glycerol 3-phosphate: step 3/3.</text>
</comment>
<evidence type="ECO:0000256" key="2">
    <source>
        <dbReference type="ARBA" id="ARBA00004651"/>
    </source>
</evidence>
<feature type="transmembrane region" description="Helical" evidence="19">
    <location>
        <begin position="149"/>
        <end position="171"/>
    </location>
</feature>
<keyword evidence="8" id="KW-1003">Cell membrane</keyword>
<feature type="transmembrane region" description="Helical" evidence="19">
    <location>
        <begin position="66"/>
        <end position="87"/>
    </location>
</feature>
<keyword evidence="16" id="KW-0594">Phospholipid biosynthesis</keyword>
<organism evidence="20 21">
    <name type="scientific">Pacificispira spongiicola</name>
    <dbReference type="NCBI Taxonomy" id="2729598"/>
    <lineage>
        <taxon>Bacteria</taxon>
        <taxon>Pseudomonadati</taxon>
        <taxon>Pseudomonadota</taxon>
        <taxon>Alphaproteobacteria</taxon>
        <taxon>Rhodospirillales</taxon>
        <taxon>Rhodospirillaceae</taxon>
        <taxon>Pacificispira</taxon>
    </lineage>
</organism>
<keyword evidence="9" id="KW-0444">Lipid biosynthesis</keyword>